<evidence type="ECO:0000313" key="3">
    <source>
        <dbReference type="Proteomes" id="UP000593605"/>
    </source>
</evidence>
<evidence type="ECO:0000313" key="2">
    <source>
        <dbReference type="EMBL" id="QOR73780.1"/>
    </source>
</evidence>
<reference evidence="2 3" key="1">
    <citation type="submission" date="2020-10" db="EMBL/GenBank/DDBJ databases">
        <title>Complete genome of Cruoricapor ignavus strain M1214 isolated from the blood culture of a febrile patient.</title>
        <authorList>
            <person name="Guglielmino C.J.D."/>
        </authorList>
    </citation>
    <scope>NUCLEOTIDE SEQUENCE [LARGE SCALE GENOMIC DNA]</scope>
    <source>
        <strain evidence="2 3">M1214</strain>
    </source>
</reference>
<dbReference type="KEGG" id="civ:IMZ16_09775"/>
<keyword evidence="1" id="KW-0812">Transmembrane</keyword>
<organism evidence="2 3">
    <name type="scientific">Cruoricaptor ignavus</name>
    <dbReference type="NCBI Taxonomy" id="1118202"/>
    <lineage>
        <taxon>Bacteria</taxon>
        <taxon>Pseudomonadati</taxon>
        <taxon>Bacteroidota</taxon>
        <taxon>Flavobacteriia</taxon>
        <taxon>Flavobacteriales</taxon>
        <taxon>Weeksellaceae</taxon>
        <taxon>Cruoricaptor</taxon>
    </lineage>
</organism>
<accession>A0A7M1T1Q3</accession>
<sequence length="82" mass="10046">MIGNFITEHCYLFLVVAMALILSIIVWMLNTYEQCSSDIIDMRKMFKKQVYLNEWYRKILIEIYDQDYIEKAEQEFIEKHQL</sequence>
<evidence type="ECO:0000256" key="1">
    <source>
        <dbReference type="SAM" id="Phobius"/>
    </source>
</evidence>
<dbReference type="AlphaFoldDB" id="A0A7M1T1Q3"/>
<name>A0A7M1T1Q3_9FLAO</name>
<keyword evidence="1" id="KW-0472">Membrane</keyword>
<proteinExistence type="predicted"/>
<dbReference type="EMBL" id="CP063145">
    <property type="protein sequence ID" value="QOR73780.1"/>
    <property type="molecule type" value="Genomic_DNA"/>
</dbReference>
<protein>
    <submittedName>
        <fullName evidence="2">Uncharacterized protein</fullName>
    </submittedName>
</protein>
<feature type="transmembrane region" description="Helical" evidence="1">
    <location>
        <begin position="12"/>
        <end position="29"/>
    </location>
</feature>
<gene>
    <name evidence="2" type="ORF">IMZ16_09775</name>
</gene>
<dbReference type="RefSeq" id="WP_193439881.1">
    <property type="nucleotide sequence ID" value="NZ_CP063145.1"/>
</dbReference>
<dbReference type="Proteomes" id="UP000593605">
    <property type="component" value="Chromosome"/>
</dbReference>
<keyword evidence="1" id="KW-1133">Transmembrane helix</keyword>